<reference evidence="1" key="1">
    <citation type="submission" date="2019-08" db="EMBL/GenBank/DDBJ databases">
        <authorList>
            <person name="Kucharzyk K."/>
            <person name="Murdoch R.W."/>
            <person name="Higgins S."/>
            <person name="Loffler F."/>
        </authorList>
    </citation>
    <scope>NUCLEOTIDE SEQUENCE</scope>
</reference>
<sequence>MAKVRIPIDSEMIQKACFLLPGNWNLDIVAEHDLGIVLHIFGDLIHIDNVGMMNSEKIVGEFFFHLF</sequence>
<accession>A0A645INM5</accession>
<proteinExistence type="predicted"/>
<protein>
    <submittedName>
        <fullName evidence="1">Uncharacterized protein</fullName>
    </submittedName>
</protein>
<dbReference type="EMBL" id="VSSQ01119555">
    <property type="protein sequence ID" value="MPN52945.1"/>
    <property type="molecule type" value="Genomic_DNA"/>
</dbReference>
<gene>
    <name evidence="1" type="ORF">SDC9_200608</name>
</gene>
<name>A0A645INM5_9ZZZZ</name>
<dbReference type="AlphaFoldDB" id="A0A645INM5"/>
<organism evidence="1">
    <name type="scientific">bioreactor metagenome</name>
    <dbReference type="NCBI Taxonomy" id="1076179"/>
    <lineage>
        <taxon>unclassified sequences</taxon>
        <taxon>metagenomes</taxon>
        <taxon>ecological metagenomes</taxon>
    </lineage>
</organism>
<evidence type="ECO:0000313" key="1">
    <source>
        <dbReference type="EMBL" id="MPN52945.1"/>
    </source>
</evidence>
<comment type="caution">
    <text evidence="1">The sequence shown here is derived from an EMBL/GenBank/DDBJ whole genome shotgun (WGS) entry which is preliminary data.</text>
</comment>